<evidence type="ECO:0000313" key="11">
    <source>
        <dbReference type="EMBL" id="KAJ4467281.1"/>
    </source>
</evidence>
<evidence type="ECO:0000256" key="3">
    <source>
        <dbReference type="ARBA" id="ARBA00022741"/>
    </source>
</evidence>
<dbReference type="InterPro" id="IPR011527">
    <property type="entry name" value="ABC1_TM_dom"/>
</dbReference>
<dbReference type="Pfam" id="PF00005">
    <property type="entry name" value="ABC_tran"/>
    <property type="match status" value="1"/>
</dbReference>
<evidence type="ECO:0000256" key="2">
    <source>
        <dbReference type="ARBA" id="ARBA00022692"/>
    </source>
</evidence>
<dbReference type="Pfam" id="PF00664">
    <property type="entry name" value="ABC_membrane"/>
    <property type="match status" value="1"/>
</dbReference>
<organism evidence="11 12">
    <name type="scientific">Lentinula lateritia</name>
    <dbReference type="NCBI Taxonomy" id="40482"/>
    <lineage>
        <taxon>Eukaryota</taxon>
        <taxon>Fungi</taxon>
        <taxon>Dikarya</taxon>
        <taxon>Basidiomycota</taxon>
        <taxon>Agaricomycotina</taxon>
        <taxon>Agaricomycetes</taxon>
        <taxon>Agaricomycetidae</taxon>
        <taxon>Agaricales</taxon>
        <taxon>Marasmiineae</taxon>
        <taxon>Omphalotaceae</taxon>
        <taxon>Lentinula</taxon>
    </lineage>
</organism>
<evidence type="ECO:0000259" key="10">
    <source>
        <dbReference type="PROSITE" id="PS50929"/>
    </source>
</evidence>
<dbReference type="Gene3D" id="1.20.1560.10">
    <property type="entry name" value="ABC transporter type 1, transmembrane domain"/>
    <property type="match status" value="1"/>
</dbReference>
<evidence type="ECO:0000256" key="8">
    <source>
        <dbReference type="SAM" id="Phobius"/>
    </source>
</evidence>
<proteinExistence type="predicted"/>
<feature type="transmembrane region" description="Helical" evidence="8">
    <location>
        <begin position="99"/>
        <end position="120"/>
    </location>
</feature>
<dbReference type="InterPro" id="IPR036640">
    <property type="entry name" value="ABC1_TM_sf"/>
</dbReference>
<dbReference type="Gene3D" id="3.40.50.300">
    <property type="entry name" value="P-loop containing nucleotide triphosphate hydrolases"/>
    <property type="match status" value="1"/>
</dbReference>
<evidence type="ECO:0000256" key="4">
    <source>
        <dbReference type="ARBA" id="ARBA00022840"/>
    </source>
</evidence>
<dbReference type="PROSITE" id="PS50929">
    <property type="entry name" value="ABC_TM1F"/>
    <property type="match status" value="1"/>
</dbReference>
<dbReference type="PANTHER" id="PTHR43394">
    <property type="entry name" value="ATP-DEPENDENT PERMEASE MDL1, MITOCHONDRIAL"/>
    <property type="match status" value="1"/>
</dbReference>
<dbReference type="SUPFAM" id="SSF90123">
    <property type="entry name" value="ABC transporter transmembrane region"/>
    <property type="match status" value="1"/>
</dbReference>
<dbReference type="Proteomes" id="UP001150217">
    <property type="component" value="Unassembled WGS sequence"/>
</dbReference>
<keyword evidence="6 8" id="KW-0472">Membrane</keyword>
<dbReference type="InterPro" id="IPR017871">
    <property type="entry name" value="ABC_transporter-like_CS"/>
</dbReference>
<keyword evidence="3" id="KW-0547">Nucleotide-binding</keyword>
<feature type="domain" description="ABC transmembrane type-1" evidence="10">
    <location>
        <begin position="102"/>
        <end position="377"/>
    </location>
</feature>
<feature type="transmembrane region" description="Helical" evidence="8">
    <location>
        <begin position="140"/>
        <end position="160"/>
    </location>
</feature>
<evidence type="ECO:0000259" key="9">
    <source>
        <dbReference type="PROSITE" id="PS50893"/>
    </source>
</evidence>
<reference evidence="11" key="1">
    <citation type="submission" date="2022-08" db="EMBL/GenBank/DDBJ databases">
        <title>A Global Phylogenomic Analysis of the Shiitake Genus Lentinula.</title>
        <authorList>
            <consortium name="DOE Joint Genome Institute"/>
            <person name="Sierra-Patev S."/>
            <person name="Min B."/>
            <person name="Naranjo-Ortiz M."/>
            <person name="Looney B."/>
            <person name="Konkel Z."/>
            <person name="Slot J.C."/>
            <person name="Sakamoto Y."/>
            <person name="Steenwyk J.L."/>
            <person name="Rokas A."/>
            <person name="Carro J."/>
            <person name="Camarero S."/>
            <person name="Ferreira P."/>
            <person name="Molpeceres G."/>
            <person name="Ruiz-Duenas F.J."/>
            <person name="Serrano A."/>
            <person name="Henrissat B."/>
            <person name="Drula E."/>
            <person name="Hughes K.W."/>
            <person name="Mata J.L."/>
            <person name="Ishikawa N.K."/>
            <person name="Vargas-Isla R."/>
            <person name="Ushijima S."/>
            <person name="Smith C.A."/>
            <person name="Ahrendt S."/>
            <person name="Andreopoulos W."/>
            <person name="He G."/>
            <person name="Labutti K."/>
            <person name="Lipzen A."/>
            <person name="Ng V."/>
            <person name="Riley R."/>
            <person name="Sandor L."/>
            <person name="Barry K."/>
            <person name="Martinez A.T."/>
            <person name="Xiao Y."/>
            <person name="Gibbons J.G."/>
            <person name="Terashima K."/>
            <person name="Grigoriev I.V."/>
            <person name="Hibbett D.S."/>
        </authorList>
    </citation>
    <scope>NUCLEOTIDE SEQUENCE</scope>
    <source>
        <strain evidence="11">RHP3577 ss4</strain>
    </source>
</reference>
<feature type="domain" description="ABC transporter" evidence="9">
    <location>
        <begin position="417"/>
        <end position="652"/>
    </location>
</feature>
<keyword evidence="4" id="KW-0067">ATP-binding</keyword>
<dbReference type="EMBL" id="JANVFT010000109">
    <property type="protein sequence ID" value="KAJ4467281.1"/>
    <property type="molecule type" value="Genomic_DNA"/>
</dbReference>
<dbReference type="PROSITE" id="PS00211">
    <property type="entry name" value="ABC_TRANSPORTER_1"/>
    <property type="match status" value="1"/>
</dbReference>
<dbReference type="PANTHER" id="PTHR43394:SF1">
    <property type="entry name" value="ATP-BINDING CASSETTE SUB-FAMILY B MEMBER 10, MITOCHONDRIAL"/>
    <property type="match status" value="1"/>
</dbReference>
<comment type="caution">
    <text evidence="11">The sequence shown here is derived from an EMBL/GenBank/DDBJ whole genome shotgun (WGS) entry which is preliminary data.</text>
</comment>
<dbReference type="GO" id="GO:0016787">
    <property type="term" value="F:hydrolase activity"/>
    <property type="evidence" value="ECO:0007669"/>
    <property type="project" value="UniProtKB-KW"/>
</dbReference>
<keyword evidence="11" id="KW-0378">Hydrolase</keyword>
<keyword evidence="2 8" id="KW-0812">Transmembrane</keyword>
<evidence type="ECO:0000256" key="6">
    <source>
        <dbReference type="ARBA" id="ARBA00023136"/>
    </source>
</evidence>
<keyword evidence="12" id="KW-1185">Reference proteome</keyword>
<evidence type="ECO:0000256" key="7">
    <source>
        <dbReference type="SAM" id="MobiDB-lite"/>
    </source>
</evidence>
<dbReference type="CDD" id="cd18573">
    <property type="entry name" value="ABC_6TM_ABCB10_like"/>
    <property type="match status" value="1"/>
</dbReference>
<feature type="region of interest" description="Disordered" evidence="7">
    <location>
        <begin position="656"/>
        <end position="701"/>
    </location>
</feature>
<feature type="compositionally biased region" description="Acidic residues" evidence="7">
    <location>
        <begin position="678"/>
        <end position="688"/>
    </location>
</feature>
<feature type="transmembrane region" description="Helical" evidence="8">
    <location>
        <begin position="320"/>
        <end position="342"/>
    </location>
</feature>
<evidence type="ECO:0000313" key="12">
    <source>
        <dbReference type="Proteomes" id="UP001150217"/>
    </source>
</evidence>
<dbReference type="SMART" id="SM00382">
    <property type="entry name" value="AAA"/>
    <property type="match status" value="1"/>
</dbReference>
<dbReference type="InterPro" id="IPR003439">
    <property type="entry name" value="ABC_transporter-like_ATP-bd"/>
</dbReference>
<dbReference type="InterPro" id="IPR003593">
    <property type="entry name" value="AAA+_ATPase"/>
</dbReference>
<evidence type="ECO:0000256" key="1">
    <source>
        <dbReference type="ARBA" id="ARBA00004141"/>
    </source>
</evidence>
<feature type="transmembrane region" description="Helical" evidence="8">
    <location>
        <begin position="221"/>
        <end position="238"/>
    </location>
</feature>
<name>A0ABQ8UZX5_9AGAR</name>
<dbReference type="InterPro" id="IPR039421">
    <property type="entry name" value="Type_1_exporter"/>
</dbReference>
<dbReference type="PROSITE" id="PS50893">
    <property type="entry name" value="ABC_TRANSPORTER_2"/>
    <property type="match status" value="1"/>
</dbReference>
<feature type="transmembrane region" description="Helical" evidence="8">
    <location>
        <begin position="244"/>
        <end position="263"/>
    </location>
</feature>
<accession>A0ABQ8UZX5</accession>
<evidence type="ECO:0000256" key="5">
    <source>
        <dbReference type="ARBA" id="ARBA00022989"/>
    </source>
</evidence>
<keyword evidence="5 8" id="KW-1133">Transmembrane helix</keyword>
<dbReference type="SUPFAM" id="SSF52540">
    <property type="entry name" value="P-loop containing nucleoside triphosphate hydrolases"/>
    <property type="match status" value="1"/>
</dbReference>
<comment type="subcellular location">
    <subcellularLocation>
        <location evidence="1">Membrane</location>
        <topology evidence="1">Multi-pass membrane protein</topology>
    </subcellularLocation>
</comment>
<sequence>MLRVPVCTASSRGIYSLAVLRPRCIHSILPTSLIRNTRLFTGVGISFRTRTYSTQSTPRKSSELVKPGILSRFLPSGPSVTASSFRKIVALAKPERKPLTTAVGLLLLSSAVTMSIPFTIGKLIDFFSSVNPQIPLGLSIWQASGVLLFLFSAGAAANAGRTYLMRMSGQRIVARLREQTYSAALHQEVEFVERGEGDVLSRLSVDTTIVGESVTQNLSDGLRAIVMSSVGLGAMFYLSPTLTTLMLCVVPPVSFGVVFYGRYLKRLSNRTQEAMGEMSKHATESLSALRTVQAYNAQPQEEQKFHEKVTNVLNLAKKEAVASGIFFGSTGWSGNVTILALLGYGGSLVSQGEITVGDLTSLLLYTVYVGSGLQMLTCSSIMRGIGAGNRVFELLGREPAIPTNSGVVLDPHRRGPVRFERVGFEYPSRRGVEILNDFNLEIGVGESVAIVGTSGSGKSSVQSLLLRYYDPVRGKVTFDGQDIRELRLDSWRSAIGIVPQDPVLFTGTIASNIAFGNPTATREQIEDAAREANCEFVWGMPKGFDTEIGRLSLSGGQRQRLAIARALLKKPAILALDEATSALDANSENRVNDAVDKILRKRQTTCLFVAHRLSTIARAERIVVLEGGRITESGTYRQLVNDPSSRFRTLMAEQLHAASTQRPTTSPPSREPASEGAEVTEPEEVEEVEAAKESPPSNNKI</sequence>
<dbReference type="InterPro" id="IPR027417">
    <property type="entry name" value="P-loop_NTPase"/>
</dbReference>
<gene>
    <name evidence="11" type="ORF">C8R41DRAFT_779893</name>
</gene>
<protein>
    <submittedName>
        <fullName evidence="11">P-loop containing nucleoside triphosphate hydrolase protein</fullName>
    </submittedName>
</protein>